<name>A0ABW7G0V2_9BURK</name>
<proteinExistence type="predicted"/>
<dbReference type="Pfam" id="PF15887">
    <property type="entry name" value="Peptidase_Mx"/>
    <property type="match status" value="1"/>
</dbReference>
<comment type="caution">
    <text evidence="2">The sequence shown here is derived from an EMBL/GenBank/DDBJ whole genome shotgun (WGS) entry which is preliminary data.</text>
</comment>
<dbReference type="Pfam" id="PF10005">
    <property type="entry name" value="Zn_ribbon_DZR_6"/>
    <property type="match status" value="1"/>
</dbReference>
<keyword evidence="3" id="KW-1185">Reference proteome</keyword>
<reference evidence="2 3" key="1">
    <citation type="submission" date="2024-09" db="EMBL/GenBank/DDBJ databases">
        <title>Novel species of the genus Pelomonas and Roseateles isolated from streams.</title>
        <authorList>
            <person name="Lu H."/>
        </authorList>
    </citation>
    <scope>NUCLEOTIDE SEQUENCE [LARGE SCALE GENOMIC DNA]</scope>
    <source>
        <strain evidence="2 3">BYS96W</strain>
    </source>
</reference>
<dbReference type="InterPro" id="IPR031321">
    <property type="entry name" value="UCP012641"/>
</dbReference>
<protein>
    <submittedName>
        <fullName evidence="2">Zinc-binding metallopeptidase</fullName>
    </submittedName>
</protein>
<dbReference type="InterPro" id="IPR011201">
    <property type="entry name" value="Zinc-ribbon_6_bact"/>
</dbReference>
<evidence type="ECO:0000313" key="3">
    <source>
        <dbReference type="Proteomes" id="UP001606305"/>
    </source>
</evidence>
<evidence type="ECO:0000313" key="2">
    <source>
        <dbReference type="EMBL" id="MFG6455531.1"/>
    </source>
</evidence>
<dbReference type="PIRSF" id="PIRSF012641">
    <property type="entry name" value="UCP012641"/>
    <property type="match status" value="1"/>
</dbReference>
<gene>
    <name evidence="2" type="ORF">ACG00X_01675</name>
</gene>
<accession>A0ABW7G0V2</accession>
<dbReference type="EMBL" id="JBIGIA010000001">
    <property type="protein sequence ID" value="MFG6455531.1"/>
    <property type="molecule type" value="Genomic_DNA"/>
</dbReference>
<dbReference type="RefSeq" id="WP_394486190.1">
    <property type="nucleotide sequence ID" value="NZ_JBIGIA010000001.1"/>
</dbReference>
<feature type="domain" description="Zinc-ribbon" evidence="1">
    <location>
        <begin position="21"/>
        <end position="121"/>
    </location>
</feature>
<organism evidence="2 3">
    <name type="scientific">Pelomonas nitida</name>
    <dbReference type="NCBI Taxonomy" id="3299027"/>
    <lineage>
        <taxon>Bacteria</taxon>
        <taxon>Pseudomonadati</taxon>
        <taxon>Pseudomonadota</taxon>
        <taxon>Betaproteobacteria</taxon>
        <taxon>Burkholderiales</taxon>
        <taxon>Sphaerotilaceae</taxon>
        <taxon>Roseateles</taxon>
    </lineage>
</organism>
<sequence length="385" mass="42141">MTPASSTARRAVPQPTTPRAFACLCGRPVFFRNSQCLACGRPLGYAAERGALLALEPAPQRAGRGGWREAGRPARGAPRYARCANLDSAAACNWLLGADEAAAGFTLCRCCRLTRTVPDLTRPDAGLWWCRIEQAKRRLVSSLLGLSLPVRAQAEVPDGLGLAFDLLIAPPEGPGVITGHADGVITLDASEADDARREARRDSLGEPYRTLLGHLRHEIGHYYWQLLVAPSAWLAPVREVFGDDREDYAAALQRHYTQGQPPDWGQRFVSAYASCHPWEDWAETWAHYLHLVDTLDTARSFGLDGERVELSYERFGAEVLAGIPVAAPDDSAAEFLHLINSWMELTGVLNELSRSMGVADFYPFVLSAPVVRKLYLVHGVIRAAG</sequence>
<evidence type="ECO:0000259" key="1">
    <source>
        <dbReference type="Pfam" id="PF10005"/>
    </source>
</evidence>
<dbReference type="Proteomes" id="UP001606305">
    <property type="component" value="Unassembled WGS sequence"/>
</dbReference>